<evidence type="ECO:0000259" key="4">
    <source>
        <dbReference type="PROSITE" id="PS50158"/>
    </source>
</evidence>
<sequence>MQSVAGLKILEGFSRHYDNILADPELKTWFPAYREFDRKIRAQFFTSPYIVDIQDSEYRSALQSAKNIFLLSSASNSSQSKGSSVGPHRDHAKEKQNRSKPYDRDDAPRQRTIVCFRCGRMGHSAPSCKETNPSRHGRDFVIFANKDGLFRILDNRPVCMGFNCARCLAGGNNHPVHICSLCGDSHHGAVNCTRN</sequence>
<dbReference type="EMBL" id="JARJCW010000058">
    <property type="protein sequence ID" value="KAJ7201567.1"/>
    <property type="molecule type" value="Genomic_DNA"/>
</dbReference>
<feature type="domain" description="CCHC-type" evidence="4">
    <location>
        <begin position="115"/>
        <end position="130"/>
    </location>
</feature>
<dbReference type="GO" id="GO:0008270">
    <property type="term" value="F:zinc ion binding"/>
    <property type="evidence" value="ECO:0007669"/>
    <property type="project" value="UniProtKB-KW"/>
</dbReference>
<keyword evidence="2" id="KW-0862">Zinc</keyword>
<evidence type="ECO:0000313" key="6">
    <source>
        <dbReference type="Proteomes" id="UP001219525"/>
    </source>
</evidence>
<keyword evidence="6" id="KW-1185">Reference proteome</keyword>
<protein>
    <recommendedName>
        <fullName evidence="4">CCHC-type domain-containing protein</fullName>
    </recommendedName>
</protein>
<feature type="compositionally biased region" description="Basic and acidic residues" evidence="3">
    <location>
        <begin position="87"/>
        <end position="106"/>
    </location>
</feature>
<dbReference type="Proteomes" id="UP001219525">
    <property type="component" value="Unassembled WGS sequence"/>
</dbReference>
<dbReference type="GO" id="GO:0003676">
    <property type="term" value="F:nucleic acid binding"/>
    <property type="evidence" value="ECO:0007669"/>
    <property type="project" value="InterPro"/>
</dbReference>
<keyword evidence="1" id="KW-0507">mRNA processing</keyword>
<evidence type="ECO:0000256" key="2">
    <source>
        <dbReference type="PROSITE-ProRule" id="PRU00047"/>
    </source>
</evidence>
<keyword evidence="2" id="KW-0863">Zinc-finger</keyword>
<dbReference type="InterPro" id="IPR036875">
    <property type="entry name" value="Znf_CCHC_sf"/>
</dbReference>
<keyword evidence="2" id="KW-0479">Metal-binding</keyword>
<accession>A0AAD6V703</accession>
<evidence type="ECO:0000256" key="1">
    <source>
        <dbReference type="ARBA" id="ARBA00022664"/>
    </source>
</evidence>
<dbReference type="SMART" id="SM00343">
    <property type="entry name" value="ZnF_C2HC"/>
    <property type="match status" value="2"/>
</dbReference>
<dbReference type="Gene3D" id="4.10.60.10">
    <property type="entry name" value="Zinc finger, CCHC-type"/>
    <property type="match status" value="1"/>
</dbReference>
<dbReference type="SUPFAM" id="SSF57756">
    <property type="entry name" value="Retrovirus zinc finger-like domains"/>
    <property type="match status" value="1"/>
</dbReference>
<dbReference type="InterPro" id="IPR001878">
    <property type="entry name" value="Znf_CCHC"/>
</dbReference>
<feature type="region of interest" description="Disordered" evidence="3">
    <location>
        <begin position="75"/>
        <end position="106"/>
    </location>
</feature>
<organism evidence="5 6">
    <name type="scientific">Mycena pura</name>
    <dbReference type="NCBI Taxonomy" id="153505"/>
    <lineage>
        <taxon>Eukaryota</taxon>
        <taxon>Fungi</taxon>
        <taxon>Dikarya</taxon>
        <taxon>Basidiomycota</taxon>
        <taxon>Agaricomycotina</taxon>
        <taxon>Agaricomycetes</taxon>
        <taxon>Agaricomycetidae</taxon>
        <taxon>Agaricales</taxon>
        <taxon>Marasmiineae</taxon>
        <taxon>Mycenaceae</taxon>
        <taxon>Mycena</taxon>
    </lineage>
</organism>
<evidence type="ECO:0000313" key="5">
    <source>
        <dbReference type="EMBL" id="KAJ7201567.1"/>
    </source>
</evidence>
<reference evidence="5" key="1">
    <citation type="submission" date="2023-03" db="EMBL/GenBank/DDBJ databases">
        <title>Massive genome expansion in bonnet fungi (Mycena s.s.) driven by repeated elements and novel gene families across ecological guilds.</title>
        <authorList>
            <consortium name="Lawrence Berkeley National Laboratory"/>
            <person name="Harder C.B."/>
            <person name="Miyauchi S."/>
            <person name="Viragh M."/>
            <person name="Kuo A."/>
            <person name="Thoen E."/>
            <person name="Andreopoulos B."/>
            <person name="Lu D."/>
            <person name="Skrede I."/>
            <person name="Drula E."/>
            <person name="Henrissat B."/>
            <person name="Morin E."/>
            <person name="Kohler A."/>
            <person name="Barry K."/>
            <person name="LaButti K."/>
            <person name="Morin E."/>
            <person name="Salamov A."/>
            <person name="Lipzen A."/>
            <person name="Mereny Z."/>
            <person name="Hegedus B."/>
            <person name="Baldrian P."/>
            <person name="Stursova M."/>
            <person name="Weitz H."/>
            <person name="Taylor A."/>
            <person name="Grigoriev I.V."/>
            <person name="Nagy L.G."/>
            <person name="Martin F."/>
            <person name="Kauserud H."/>
        </authorList>
    </citation>
    <scope>NUCLEOTIDE SEQUENCE</scope>
    <source>
        <strain evidence="5">9144</strain>
    </source>
</reference>
<comment type="caution">
    <text evidence="5">The sequence shown here is derived from an EMBL/GenBank/DDBJ whole genome shotgun (WGS) entry which is preliminary data.</text>
</comment>
<name>A0AAD6V703_9AGAR</name>
<gene>
    <name evidence="5" type="ORF">GGX14DRAFT_464263</name>
</gene>
<evidence type="ECO:0000256" key="3">
    <source>
        <dbReference type="SAM" id="MobiDB-lite"/>
    </source>
</evidence>
<feature type="compositionally biased region" description="Low complexity" evidence="3">
    <location>
        <begin position="75"/>
        <end position="84"/>
    </location>
</feature>
<dbReference type="PROSITE" id="PS50158">
    <property type="entry name" value="ZF_CCHC"/>
    <property type="match status" value="1"/>
</dbReference>
<proteinExistence type="predicted"/>
<dbReference type="GO" id="GO:0006397">
    <property type="term" value="P:mRNA processing"/>
    <property type="evidence" value="ECO:0007669"/>
    <property type="project" value="UniProtKB-KW"/>
</dbReference>
<dbReference type="AlphaFoldDB" id="A0AAD6V703"/>